<proteinExistence type="predicted"/>
<feature type="transmembrane region" description="Helical" evidence="1">
    <location>
        <begin position="20"/>
        <end position="42"/>
    </location>
</feature>
<keyword evidence="1" id="KW-0812">Transmembrane</keyword>
<keyword evidence="1" id="KW-0472">Membrane</keyword>
<keyword evidence="1" id="KW-1133">Transmembrane helix</keyword>
<reference evidence="2 3" key="1">
    <citation type="submission" date="2023-07" db="EMBL/GenBank/DDBJ databases">
        <title>Sequencing the genomes of 1000 actinobacteria strains.</title>
        <authorList>
            <person name="Klenk H.-P."/>
        </authorList>
    </citation>
    <scope>NUCLEOTIDE SEQUENCE [LARGE SCALE GENOMIC DNA]</scope>
    <source>
        <strain evidence="2 3">DSM 44709</strain>
    </source>
</reference>
<keyword evidence="3" id="KW-1185">Reference proteome</keyword>
<evidence type="ECO:0000313" key="2">
    <source>
        <dbReference type="EMBL" id="MDQ0369389.1"/>
    </source>
</evidence>
<dbReference type="EMBL" id="JAUSUZ010000001">
    <property type="protein sequence ID" value="MDQ0369389.1"/>
    <property type="molecule type" value="Genomic_DNA"/>
</dbReference>
<evidence type="ECO:0000313" key="3">
    <source>
        <dbReference type="Proteomes" id="UP001240236"/>
    </source>
</evidence>
<sequence length="107" mass="12148">MNETYTVRVGQFGHPAHALHLALSFLTLGWWVAVYAVHGLVWSHRRESVTITVPEGCRVEWRGGYPEVLEPDEWLEPLTPAERRRVLRPYLLPAAIAAVVIAVLLLR</sequence>
<gene>
    <name evidence="2" type="ORF">J2S42_006058</name>
</gene>
<evidence type="ECO:0000256" key="1">
    <source>
        <dbReference type="SAM" id="Phobius"/>
    </source>
</evidence>
<organism evidence="2 3">
    <name type="scientific">Catenuloplanes indicus</name>
    <dbReference type="NCBI Taxonomy" id="137267"/>
    <lineage>
        <taxon>Bacteria</taxon>
        <taxon>Bacillati</taxon>
        <taxon>Actinomycetota</taxon>
        <taxon>Actinomycetes</taxon>
        <taxon>Micromonosporales</taxon>
        <taxon>Micromonosporaceae</taxon>
        <taxon>Catenuloplanes</taxon>
    </lineage>
</organism>
<dbReference type="AlphaFoldDB" id="A0AAE3W689"/>
<dbReference type="RefSeq" id="WP_307244572.1">
    <property type="nucleotide sequence ID" value="NZ_JAUSUZ010000001.1"/>
</dbReference>
<comment type="caution">
    <text evidence="2">The sequence shown here is derived from an EMBL/GenBank/DDBJ whole genome shotgun (WGS) entry which is preliminary data.</text>
</comment>
<feature type="transmembrane region" description="Helical" evidence="1">
    <location>
        <begin position="90"/>
        <end position="106"/>
    </location>
</feature>
<protein>
    <submittedName>
        <fullName evidence="2">Uncharacterized protein</fullName>
    </submittedName>
</protein>
<accession>A0AAE3W689</accession>
<name>A0AAE3W689_9ACTN</name>
<dbReference type="Proteomes" id="UP001240236">
    <property type="component" value="Unassembled WGS sequence"/>
</dbReference>